<keyword evidence="1" id="KW-0028">Amino-acid biosynthesis</keyword>
<reference evidence="8" key="1">
    <citation type="submission" date="2016-06" db="EMBL/GenBank/DDBJ databases">
        <authorList>
            <person name="Varghese N."/>
        </authorList>
    </citation>
    <scope>NUCLEOTIDE SEQUENCE [LARGE SCALE GENOMIC DNA]</scope>
    <source>
        <strain evidence="8">DSM 46123</strain>
    </source>
</reference>
<keyword evidence="3" id="KW-0314">Glutamate biosynthesis</keyword>
<keyword evidence="2" id="KW-0560">Oxidoreductase</keyword>
<dbReference type="GO" id="GO:0006537">
    <property type="term" value="P:glutamate biosynthetic process"/>
    <property type="evidence" value="ECO:0007669"/>
    <property type="project" value="UniProtKB-KW"/>
</dbReference>
<dbReference type="SUPFAM" id="SSF46548">
    <property type="entry name" value="alpha-helical ferredoxin"/>
    <property type="match status" value="1"/>
</dbReference>
<evidence type="ECO:0000256" key="3">
    <source>
        <dbReference type="ARBA" id="ARBA00023164"/>
    </source>
</evidence>
<dbReference type="PANTHER" id="PTHR43100:SF1">
    <property type="entry name" value="GLUTAMATE SYNTHASE [NADPH] SMALL CHAIN"/>
    <property type="match status" value="1"/>
</dbReference>
<dbReference type="STRING" id="47866.GA0074694_3752"/>
<evidence type="ECO:0000313" key="7">
    <source>
        <dbReference type="EMBL" id="SCL23813.1"/>
    </source>
</evidence>
<feature type="domain" description="Dihydroprymidine dehydrogenase" evidence="6">
    <location>
        <begin position="24"/>
        <end position="130"/>
    </location>
</feature>
<dbReference type="InterPro" id="IPR051394">
    <property type="entry name" value="Glutamate_Synthase"/>
</dbReference>
<dbReference type="PRINTS" id="PR00419">
    <property type="entry name" value="ADXRDTASE"/>
</dbReference>
<dbReference type="PANTHER" id="PTHR43100">
    <property type="entry name" value="GLUTAMATE SYNTHASE [NADPH] SMALL CHAIN"/>
    <property type="match status" value="1"/>
</dbReference>
<protein>
    <submittedName>
        <fullName evidence="7">Glutamate synthase (NADPH/NADH) small chain</fullName>
    </submittedName>
</protein>
<evidence type="ECO:0000256" key="4">
    <source>
        <dbReference type="ARBA" id="ARBA00029440"/>
    </source>
</evidence>
<dbReference type="EMBL" id="FMHU01000002">
    <property type="protein sequence ID" value="SCL23813.1"/>
    <property type="molecule type" value="Genomic_DNA"/>
</dbReference>
<name>A0A1C6S3B0_9ACTN</name>
<evidence type="ECO:0000256" key="1">
    <source>
        <dbReference type="ARBA" id="ARBA00022605"/>
    </source>
</evidence>
<evidence type="ECO:0000259" key="5">
    <source>
        <dbReference type="Pfam" id="PF07992"/>
    </source>
</evidence>
<dbReference type="NCBIfam" id="TIGR01317">
    <property type="entry name" value="GOGAT_sm_gam"/>
    <property type="match status" value="1"/>
</dbReference>
<keyword evidence="8" id="KW-1185">Reference proteome</keyword>
<dbReference type="GO" id="GO:0016639">
    <property type="term" value="F:oxidoreductase activity, acting on the CH-NH2 group of donors, NAD or NADP as acceptor"/>
    <property type="evidence" value="ECO:0007669"/>
    <property type="project" value="InterPro"/>
</dbReference>
<proteinExistence type="predicted"/>
<sequence>MPDPNGFLRYPRRLPERRPVPVRISDWREVYPPAGEGLVREQATRCMDCGVPFCHDGCPLGNRIPDWNDLVRTGDWAAAVGSLHATNNFPEFTGRLCPAPCEAACVLGIGDDPVTIKQVEVEIANAAFDQGLVVPAPVAPPTGRRVAVVGSGPAGLAAAQQLVRAGHAVTVYERDDAIGGLLRYGIPDFKLEKGHIDRRLVQLAAEGVEFRTGVNVGVDVTAEQLRAGYDAVLLACGALAGRDTPQTPGRGLRGVHQAMEHLVAANRAVAEAGDGPVGPTPIDAAGKHVVIIGGGDTAADCLGVAHRQGALGVHQLDLYPEPPHTRDTARDPWPTWPWLLRSYPAHEEGGQRVFAVAVQEFVDDGTGGVRAVRIAEVTVTKRDGQRIVTPVPGSERELPADLVLLAIGFEGTEEQPLLAQFGVTRNTRGAVDARPDWQTDADGVFVAGDMHRGASLIVWAIAEGRAAAAAIHAHLGGAGTLPAPVTASTRPLAAR</sequence>
<gene>
    <name evidence="7" type="ORF">GA0074694_3752</name>
</gene>
<dbReference type="Proteomes" id="UP000198906">
    <property type="component" value="Unassembled WGS sequence"/>
</dbReference>
<feature type="domain" description="FAD/NAD(P)-binding" evidence="5">
    <location>
        <begin position="145"/>
        <end position="464"/>
    </location>
</feature>
<evidence type="ECO:0000256" key="2">
    <source>
        <dbReference type="ARBA" id="ARBA00023002"/>
    </source>
</evidence>
<accession>A0A1C6S3B0</accession>
<dbReference type="InterPro" id="IPR009051">
    <property type="entry name" value="Helical_ferredxn"/>
</dbReference>
<dbReference type="Pfam" id="PF14691">
    <property type="entry name" value="Fer4_20"/>
    <property type="match status" value="1"/>
</dbReference>
<dbReference type="AlphaFoldDB" id="A0A1C6S3B0"/>
<comment type="pathway">
    <text evidence="4">Amino-acid biosynthesis.</text>
</comment>
<dbReference type="RefSeq" id="WP_091460033.1">
    <property type="nucleotide sequence ID" value="NZ_FMHU01000002.1"/>
</dbReference>
<dbReference type="Gene3D" id="1.10.1060.10">
    <property type="entry name" value="Alpha-helical ferredoxin"/>
    <property type="match status" value="1"/>
</dbReference>
<evidence type="ECO:0000259" key="6">
    <source>
        <dbReference type="Pfam" id="PF14691"/>
    </source>
</evidence>
<dbReference type="InterPro" id="IPR006005">
    <property type="entry name" value="Glut_synth_ssu1"/>
</dbReference>
<dbReference type="GO" id="GO:0051536">
    <property type="term" value="F:iron-sulfur cluster binding"/>
    <property type="evidence" value="ECO:0007669"/>
    <property type="project" value="InterPro"/>
</dbReference>
<dbReference type="SUPFAM" id="SSF51971">
    <property type="entry name" value="Nucleotide-binding domain"/>
    <property type="match status" value="2"/>
</dbReference>
<dbReference type="InterPro" id="IPR036188">
    <property type="entry name" value="FAD/NAD-bd_sf"/>
</dbReference>
<dbReference type="Gene3D" id="3.50.50.60">
    <property type="entry name" value="FAD/NAD(P)-binding domain"/>
    <property type="match status" value="2"/>
</dbReference>
<dbReference type="InterPro" id="IPR023753">
    <property type="entry name" value="FAD/NAD-binding_dom"/>
</dbReference>
<dbReference type="Pfam" id="PF07992">
    <property type="entry name" value="Pyr_redox_2"/>
    <property type="match status" value="1"/>
</dbReference>
<evidence type="ECO:0000313" key="8">
    <source>
        <dbReference type="Proteomes" id="UP000198906"/>
    </source>
</evidence>
<dbReference type="InterPro" id="IPR028261">
    <property type="entry name" value="DPD_II"/>
</dbReference>
<organism evidence="7 8">
    <name type="scientific">Micromonospora inyonensis</name>
    <dbReference type="NCBI Taxonomy" id="47866"/>
    <lineage>
        <taxon>Bacteria</taxon>
        <taxon>Bacillati</taxon>
        <taxon>Actinomycetota</taxon>
        <taxon>Actinomycetes</taxon>
        <taxon>Micromonosporales</taxon>
        <taxon>Micromonosporaceae</taxon>
        <taxon>Micromonospora</taxon>
    </lineage>
</organism>